<comment type="caution">
    <text evidence="4">The sequence shown here is derived from an EMBL/GenBank/DDBJ whole genome shotgun (WGS) entry which is preliminary data.</text>
</comment>
<protein>
    <submittedName>
        <fullName evidence="4">SH3 domain-containing protein</fullName>
    </submittedName>
</protein>
<feature type="compositionally biased region" description="Low complexity" evidence="1">
    <location>
        <begin position="78"/>
        <end position="94"/>
    </location>
</feature>
<reference evidence="4" key="1">
    <citation type="submission" date="2019-07" db="EMBL/GenBank/DDBJ databases">
        <title>Helicobacter labacensis sp. nov., Helicobacter mehlei sp. nov. and Helicobacter vulpis sp. nov., isolated from gastric mucosa of red fox (Vulpis vulpis).</title>
        <authorList>
            <person name="Kusar D."/>
            <person name="Gruntar I."/>
            <person name="Pate M."/>
            <person name="Zajc U."/>
            <person name="Ocepek M."/>
        </authorList>
    </citation>
    <scope>NUCLEOTIDE SEQUENCE [LARGE SCALE GENOMIC DNA]</scope>
    <source>
        <strain evidence="4">L8b</strain>
    </source>
</reference>
<evidence type="ECO:0000313" key="4">
    <source>
        <dbReference type="EMBL" id="TSA87040.1"/>
    </source>
</evidence>
<evidence type="ECO:0000259" key="3">
    <source>
        <dbReference type="SMART" id="SM00287"/>
    </source>
</evidence>
<feature type="transmembrane region" description="Helical" evidence="2">
    <location>
        <begin position="12"/>
        <end position="34"/>
    </location>
</feature>
<dbReference type="Gene3D" id="2.30.30.40">
    <property type="entry name" value="SH3 Domains"/>
    <property type="match status" value="1"/>
</dbReference>
<gene>
    <name evidence="4" type="ORF">FNE76_00835</name>
</gene>
<dbReference type="EMBL" id="VKGC01000001">
    <property type="protein sequence ID" value="TSA87040.1"/>
    <property type="molecule type" value="Genomic_DNA"/>
</dbReference>
<dbReference type="Pfam" id="PF08239">
    <property type="entry name" value="SH3_3"/>
    <property type="match status" value="1"/>
</dbReference>
<feature type="region of interest" description="Disordered" evidence="1">
    <location>
        <begin position="54"/>
        <end position="118"/>
    </location>
</feature>
<keyword evidence="5" id="KW-1185">Reference proteome</keyword>
<keyword evidence="2" id="KW-0812">Transmembrane</keyword>
<dbReference type="OrthoDB" id="5329768at2"/>
<evidence type="ECO:0000256" key="1">
    <source>
        <dbReference type="SAM" id="MobiDB-lite"/>
    </source>
</evidence>
<dbReference type="Proteomes" id="UP000319322">
    <property type="component" value="Unassembled WGS sequence"/>
</dbReference>
<proteinExistence type="predicted"/>
<dbReference type="AlphaFoldDB" id="A0A553V3I8"/>
<feature type="domain" description="SH3b" evidence="3">
    <location>
        <begin position="117"/>
        <end position="175"/>
    </location>
</feature>
<evidence type="ECO:0000256" key="2">
    <source>
        <dbReference type="SAM" id="Phobius"/>
    </source>
</evidence>
<keyword evidence="2" id="KW-0472">Membrane</keyword>
<organism evidence="4 5">
    <name type="scientific">Helicobacter mehlei</name>
    <dbReference type="NCBI Taxonomy" id="2316080"/>
    <lineage>
        <taxon>Bacteria</taxon>
        <taxon>Pseudomonadati</taxon>
        <taxon>Campylobacterota</taxon>
        <taxon>Epsilonproteobacteria</taxon>
        <taxon>Campylobacterales</taxon>
        <taxon>Helicobacteraceae</taxon>
        <taxon>Helicobacter</taxon>
    </lineage>
</organism>
<dbReference type="SMART" id="SM00287">
    <property type="entry name" value="SH3b"/>
    <property type="match status" value="1"/>
</dbReference>
<sequence length="176" mass="19603">MMMGLKSSVRLYGYALLVLLVCLGVYVGAFMLAVRSHGNFNLERTLHALQEQKPPLEHSTQAPPKQTPPSPPETKEIPNTQATPPAQIAPQTAQEDPTPQTPKPLEAPKQTQDSPPPQIFTVSFNVVNVRAHPNTQSRIVEKIFKGQEVQVLEIKEGWARIKKGWVFLHLLKKSSE</sequence>
<keyword evidence="2" id="KW-1133">Transmembrane helix</keyword>
<evidence type="ECO:0000313" key="5">
    <source>
        <dbReference type="Proteomes" id="UP000319322"/>
    </source>
</evidence>
<accession>A0A553V3I8</accession>
<name>A0A553V3I8_9HELI</name>
<reference evidence="4" key="2">
    <citation type="submission" date="2019-07" db="EMBL/GenBank/DDBJ databases">
        <authorList>
            <person name="Papic B."/>
        </authorList>
    </citation>
    <scope>NUCLEOTIDE SEQUENCE [LARGE SCALE GENOMIC DNA]</scope>
    <source>
        <strain evidence="4">L8b</strain>
    </source>
</reference>
<dbReference type="InterPro" id="IPR003646">
    <property type="entry name" value="SH3-like_bac-type"/>
</dbReference>